<dbReference type="Gramene" id="rna-AYBTSS11_LOCUS12261">
    <property type="protein sequence ID" value="CAJ1946681.1"/>
    <property type="gene ID" value="gene-AYBTSS11_LOCUS12261"/>
</dbReference>
<proteinExistence type="predicted"/>
<reference evidence="2" key="1">
    <citation type="submission" date="2023-10" db="EMBL/GenBank/DDBJ databases">
        <authorList>
            <person name="Domelevo Entfellner J.-B."/>
        </authorList>
    </citation>
    <scope>NUCLEOTIDE SEQUENCE</scope>
</reference>
<keyword evidence="1" id="KW-0472">Membrane</keyword>
<feature type="transmembrane region" description="Helical" evidence="1">
    <location>
        <begin position="68"/>
        <end position="88"/>
    </location>
</feature>
<organism evidence="2 3">
    <name type="scientific">Sphenostylis stenocarpa</name>
    <dbReference type="NCBI Taxonomy" id="92480"/>
    <lineage>
        <taxon>Eukaryota</taxon>
        <taxon>Viridiplantae</taxon>
        <taxon>Streptophyta</taxon>
        <taxon>Embryophyta</taxon>
        <taxon>Tracheophyta</taxon>
        <taxon>Spermatophyta</taxon>
        <taxon>Magnoliopsida</taxon>
        <taxon>eudicotyledons</taxon>
        <taxon>Gunneridae</taxon>
        <taxon>Pentapetalae</taxon>
        <taxon>rosids</taxon>
        <taxon>fabids</taxon>
        <taxon>Fabales</taxon>
        <taxon>Fabaceae</taxon>
        <taxon>Papilionoideae</taxon>
        <taxon>50 kb inversion clade</taxon>
        <taxon>NPAAA clade</taxon>
        <taxon>indigoferoid/millettioid clade</taxon>
        <taxon>Phaseoleae</taxon>
        <taxon>Sphenostylis</taxon>
    </lineage>
</organism>
<keyword evidence="1" id="KW-1133">Transmembrane helix</keyword>
<dbReference type="EMBL" id="OY731401">
    <property type="protein sequence ID" value="CAJ1946681.1"/>
    <property type="molecule type" value="Genomic_DNA"/>
</dbReference>
<feature type="transmembrane region" description="Helical" evidence="1">
    <location>
        <begin position="123"/>
        <end position="146"/>
    </location>
</feature>
<sequence length="224" mass="25439">MFFPLLMIQYPPCVNSKSSIVFIVVFGDESSAYDGFNLTSFLCLALYHGAIGLIVSDDTQNKYVRLESCYMCSGILLGVSMVSAPIIAHAMDAGDALVDDHELQDLSEEEENGQYLWRLARKFWLPIFFFVTVLTNLDNSITMLCIKLALFLLSTKPNPFSVYVFVDQLCQQSMRQEARFLQLKSLYASKVEVQDYKLLCMADVEVRDQKFTLVGILGRNKFDK</sequence>
<evidence type="ECO:0000256" key="1">
    <source>
        <dbReference type="SAM" id="Phobius"/>
    </source>
</evidence>
<accession>A0AA86SIK0</accession>
<dbReference type="AlphaFoldDB" id="A0AA86SIK0"/>
<dbReference type="Proteomes" id="UP001189624">
    <property type="component" value="Chromosome 4"/>
</dbReference>
<feature type="transmembrane region" description="Helical" evidence="1">
    <location>
        <begin position="36"/>
        <end position="56"/>
    </location>
</feature>
<name>A0AA86SIK0_9FABA</name>
<evidence type="ECO:0000313" key="3">
    <source>
        <dbReference type="Proteomes" id="UP001189624"/>
    </source>
</evidence>
<evidence type="ECO:0000313" key="2">
    <source>
        <dbReference type="EMBL" id="CAJ1946681.1"/>
    </source>
</evidence>
<protein>
    <submittedName>
        <fullName evidence="2">Uncharacterized protein</fullName>
    </submittedName>
</protein>
<gene>
    <name evidence="2" type="ORF">AYBTSS11_LOCUS12261</name>
</gene>
<keyword evidence="3" id="KW-1185">Reference proteome</keyword>
<keyword evidence="1" id="KW-0812">Transmembrane</keyword>